<evidence type="ECO:0000313" key="2">
    <source>
        <dbReference type="Proteomes" id="UP000799757"/>
    </source>
</evidence>
<dbReference type="EMBL" id="MU001748">
    <property type="protein sequence ID" value="KAF2800399.1"/>
    <property type="molecule type" value="Genomic_DNA"/>
</dbReference>
<reference evidence="1" key="1">
    <citation type="journal article" date="2020" name="Stud. Mycol.">
        <title>101 Dothideomycetes genomes: a test case for predicting lifestyles and emergence of pathogens.</title>
        <authorList>
            <person name="Haridas S."/>
            <person name="Albert R."/>
            <person name="Binder M."/>
            <person name="Bloem J."/>
            <person name="Labutti K."/>
            <person name="Salamov A."/>
            <person name="Andreopoulos B."/>
            <person name="Baker S."/>
            <person name="Barry K."/>
            <person name="Bills G."/>
            <person name="Bluhm B."/>
            <person name="Cannon C."/>
            <person name="Castanera R."/>
            <person name="Culley D."/>
            <person name="Daum C."/>
            <person name="Ezra D."/>
            <person name="Gonzalez J."/>
            <person name="Henrissat B."/>
            <person name="Kuo A."/>
            <person name="Liang C."/>
            <person name="Lipzen A."/>
            <person name="Lutzoni F."/>
            <person name="Magnuson J."/>
            <person name="Mondo S."/>
            <person name="Nolan M."/>
            <person name="Ohm R."/>
            <person name="Pangilinan J."/>
            <person name="Park H.-J."/>
            <person name="Ramirez L."/>
            <person name="Alfaro M."/>
            <person name="Sun H."/>
            <person name="Tritt A."/>
            <person name="Yoshinaga Y."/>
            <person name="Zwiers L.-H."/>
            <person name="Turgeon B."/>
            <person name="Goodwin S."/>
            <person name="Spatafora J."/>
            <person name="Crous P."/>
            <person name="Grigoriev I."/>
        </authorList>
    </citation>
    <scope>NUCLEOTIDE SEQUENCE</scope>
    <source>
        <strain evidence="1">CBS 109.77</strain>
    </source>
</reference>
<keyword evidence="2" id="KW-1185">Reference proteome</keyword>
<organism evidence="1 2">
    <name type="scientific">Melanomma pulvis-pyrius CBS 109.77</name>
    <dbReference type="NCBI Taxonomy" id="1314802"/>
    <lineage>
        <taxon>Eukaryota</taxon>
        <taxon>Fungi</taxon>
        <taxon>Dikarya</taxon>
        <taxon>Ascomycota</taxon>
        <taxon>Pezizomycotina</taxon>
        <taxon>Dothideomycetes</taxon>
        <taxon>Pleosporomycetidae</taxon>
        <taxon>Pleosporales</taxon>
        <taxon>Melanommataceae</taxon>
        <taxon>Melanomma</taxon>
    </lineage>
</organism>
<gene>
    <name evidence="1" type="ORF">K505DRAFT_7588</name>
</gene>
<dbReference type="Proteomes" id="UP000799757">
    <property type="component" value="Unassembled WGS sequence"/>
</dbReference>
<evidence type="ECO:0000313" key="1">
    <source>
        <dbReference type="EMBL" id="KAF2800399.1"/>
    </source>
</evidence>
<dbReference type="AlphaFoldDB" id="A0A6A6XVI8"/>
<accession>A0A6A6XVI8</accession>
<name>A0A6A6XVI8_9PLEO</name>
<sequence>MEGLLIIASLASKSVQYLKPGEQYQNNIALSPPKYDSPLRTIWSQKWKQQEDKKIRLVLPGRLSPQQLSPATFLVTPDIRTICSKARRMQSRDDPPLNPLNIAGTQDCATVTGSMEETPKSIRSEKGNQEAFDGWKFHPGARNLLHAIACVTSLAFRQGRNLL</sequence>
<protein>
    <submittedName>
        <fullName evidence="1">Uncharacterized protein</fullName>
    </submittedName>
</protein>
<proteinExistence type="predicted"/>